<dbReference type="InterPro" id="IPR017850">
    <property type="entry name" value="Alkaline_phosphatase_core_sf"/>
</dbReference>
<evidence type="ECO:0000313" key="3">
    <source>
        <dbReference type="Proteomes" id="UP001148614"/>
    </source>
</evidence>
<dbReference type="Proteomes" id="UP001148614">
    <property type="component" value="Unassembled WGS sequence"/>
</dbReference>
<evidence type="ECO:0000256" key="1">
    <source>
        <dbReference type="ARBA" id="ARBA00022801"/>
    </source>
</evidence>
<dbReference type="PANTHER" id="PTHR31956">
    <property type="entry name" value="NON-SPECIFIC PHOSPHOLIPASE C4-RELATED"/>
    <property type="match status" value="1"/>
</dbReference>
<proteinExistence type="predicted"/>
<dbReference type="InterPro" id="IPR007312">
    <property type="entry name" value="Phosphoesterase"/>
</dbReference>
<gene>
    <name evidence="2" type="ORF">NPX13_g1170</name>
</gene>
<dbReference type="GO" id="GO:0009395">
    <property type="term" value="P:phospholipid catabolic process"/>
    <property type="evidence" value="ECO:0007669"/>
    <property type="project" value="TreeGrafter"/>
</dbReference>
<dbReference type="EMBL" id="JANPWZ010000100">
    <property type="protein sequence ID" value="KAJ3579393.1"/>
    <property type="molecule type" value="Genomic_DNA"/>
</dbReference>
<sequence length="324" mass="35585">MGNAPSTTADVGTMYTATASASIAAARATALTLSPTSNVQGKTFDRFVQIFLENQDFDIAAGDPNLAYLATKGILLDNYYAITHPSQPNYIVAGGASTHGIIDDGFRRIDNDTESIVDLLEAAQVSWSIYQEDMPYSGFQGTYVNQQNGANDYVRKHNPVVSYDSVGTDINRLAKTKNFTLFDRDLANDSLPQWMFITPNMSKHLLHPQHKAQSINPLPSLANDGHDSSVTVAGNWARNFLDPLLSNPNFNQDRTLIVLTFDESENYLAPNRVFTVLLGNAISSDQVGTTDSTRYNHYSLTKTVEDNWALGDLGQNDVDAVPFF</sequence>
<protein>
    <recommendedName>
        <fullName evidence="4">Acid phosphatase</fullName>
    </recommendedName>
</protein>
<keyword evidence="3" id="KW-1185">Reference proteome</keyword>
<comment type="caution">
    <text evidence="2">The sequence shown here is derived from an EMBL/GenBank/DDBJ whole genome shotgun (WGS) entry which is preliminary data.</text>
</comment>
<name>A0A9W8NLJ0_9PEZI</name>
<accession>A0A9W8NLJ0</accession>
<reference evidence="2" key="1">
    <citation type="submission" date="2022-07" db="EMBL/GenBank/DDBJ databases">
        <title>Genome Sequence of Xylaria arbuscula.</title>
        <authorList>
            <person name="Buettner E."/>
        </authorList>
    </citation>
    <scope>NUCLEOTIDE SEQUENCE</scope>
    <source>
        <strain evidence="2">VT107</strain>
    </source>
</reference>
<dbReference type="GO" id="GO:0016788">
    <property type="term" value="F:hydrolase activity, acting on ester bonds"/>
    <property type="evidence" value="ECO:0007669"/>
    <property type="project" value="InterPro"/>
</dbReference>
<dbReference type="PANTHER" id="PTHR31956:SF8">
    <property type="entry name" value="ACID PHOSPHATASE PHOA (AFU_ORTHOLOGUE AFUA_1G03570)"/>
    <property type="match status" value="1"/>
</dbReference>
<keyword evidence="1" id="KW-0378">Hydrolase</keyword>
<dbReference type="VEuPathDB" id="FungiDB:F4678DRAFT_443298"/>
<dbReference type="Pfam" id="PF04185">
    <property type="entry name" value="Phosphoesterase"/>
    <property type="match status" value="1"/>
</dbReference>
<organism evidence="2 3">
    <name type="scientific">Xylaria arbuscula</name>
    <dbReference type="NCBI Taxonomy" id="114810"/>
    <lineage>
        <taxon>Eukaryota</taxon>
        <taxon>Fungi</taxon>
        <taxon>Dikarya</taxon>
        <taxon>Ascomycota</taxon>
        <taxon>Pezizomycotina</taxon>
        <taxon>Sordariomycetes</taxon>
        <taxon>Xylariomycetidae</taxon>
        <taxon>Xylariales</taxon>
        <taxon>Xylariaceae</taxon>
        <taxon>Xylaria</taxon>
    </lineage>
</organism>
<dbReference type="AlphaFoldDB" id="A0A9W8NLJ0"/>
<evidence type="ECO:0000313" key="2">
    <source>
        <dbReference type="EMBL" id="KAJ3579393.1"/>
    </source>
</evidence>
<dbReference type="Gene3D" id="3.40.720.10">
    <property type="entry name" value="Alkaline Phosphatase, subunit A"/>
    <property type="match status" value="1"/>
</dbReference>
<evidence type="ECO:0008006" key="4">
    <source>
        <dbReference type="Google" id="ProtNLM"/>
    </source>
</evidence>